<protein>
    <submittedName>
        <fullName evidence="2">Bifunctional nuclease family protein</fullName>
    </submittedName>
</protein>
<dbReference type="PROSITE" id="PS51658">
    <property type="entry name" value="BFN"/>
    <property type="match status" value="1"/>
</dbReference>
<dbReference type="PANTHER" id="PTHR15160">
    <property type="entry name" value="VON HIPPEL-LINDAU PROTEIN"/>
    <property type="match status" value="1"/>
</dbReference>
<evidence type="ECO:0000259" key="1">
    <source>
        <dbReference type="PROSITE" id="PS51658"/>
    </source>
</evidence>
<keyword evidence="3" id="KW-1185">Reference proteome</keyword>
<proteinExistence type="predicted"/>
<dbReference type="EMBL" id="JBHSQW010000009">
    <property type="protein sequence ID" value="MFC5993450.1"/>
    <property type="molecule type" value="Genomic_DNA"/>
</dbReference>
<accession>A0ABW1IYF2</accession>
<dbReference type="SUPFAM" id="SSF103256">
    <property type="entry name" value="Hypothetical protein TM0160"/>
    <property type="match status" value="1"/>
</dbReference>
<gene>
    <name evidence="2" type="ORF">ACFQE5_04375</name>
</gene>
<dbReference type="PANTHER" id="PTHR15160:SF1">
    <property type="entry name" value="VON HIPPEL-LINDAU DISEASE TUMOR SUPPRESSOR"/>
    <property type="match status" value="1"/>
</dbReference>
<dbReference type="InterPro" id="IPR036104">
    <property type="entry name" value="BFN_sf"/>
</dbReference>
<name>A0ABW1IYF2_9PSEU</name>
<feature type="domain" description="BFN" evidence="1">
    <location>
        <begin position="4"/>
        <end position="136"/>
    </location>
</feature>
<reference evidence="3" key="1">
    <citation type="journal article" date="2019" name="Int. J. Syst. Evol. Microbiol.">
        <title>The Global Catalogue of Microorganisms (GCM) 10K type strain sequencing project: providing services to taxonomists for standard genome sequencing and annotation.</title>
        <authorList>
            <consortium name="The Broad Institute Genomics Platform"/>
            <consortium name="The Broad Institute Genome Sequencing Center for Infectious Disease"/>
            <person name="Wu L."/>
            <person name="Ma J."/>
        </authorList>
    </citation>
    <scope>NUCLEOTIDE SEQUENCE [LARGE SCALE GENOMIC DNA]</scope>
    <source>
        <strain evidence="3">CCM 8391</strain>
    </source>
</reference>
<organism evidence="2 3">
    <name type="scientific">Pseudonocardia hispaniensis</name>
    <dbReference type="NCBI Taxonomy" id="904933"/>
    <lineage>
        <taxon>Bacteria</taxon>
        <taxon>Bacillati</taxon>
        <taxon>Actinomycetota</taxon>
        <taxon>Actinomycetes</taxon>
        <taxon>Pseudonocardiales</taxon>
        <taxon>Pseudonocardiaceae</taxon>
        <taxon>Pseudonocardia</taxon>
    </lineage>
</organism>
<dbReference type="Gene3D" id="3.10.690.10">
    <property type="entry name" value="Bifunctional nuclease domain"/>
    <property type="match status" value="1"/>
</dbReference>
<evidence type="ECO:0000313" key="3">
    <source>
        <dbReference type="Proteomes" id="UP001596302"/>
    </source>
</evidence>
<dbReference type="Proteomes" id="UP001596302">
    <property type="component" value="Unassembled WGS sequence"/>
</dbReference>
<dbReference type="InterPro" id="IPR003729">
    <property type="entry name" value="Bi_nuclease_dom"/>
</dbReference>
<dbReference type="Pfam" id="PF02577">
    <property type="entry name" value="BFN_dom"/>
    <property type="match status" value="1"/>
</dbReference>
<sequence length="183" mass="19795">MAPMAEMRVVGIGSGPAAAQRVLVLGTRQHGPEPDRYLVLWIGEAEAAAIEMEQRQVIPPRPATHQLIAQVIMALGHELAEVRVVALCDEVFHAELAMRSGAVVSARPSDAVAIALHSGVRIMATRELLDQAAVPNLAGITLVRAFPPPARSEPDRPAAVEEQEIERFRSFLESVRPEDFDSA</sequence>
<evidence type="ECO:0000313" key="2">
    <source>
        <dbReference type="EMBL" id="MFC5993450.1"/>
    </source>
</evidence>
<comment type="caution">
    <text evidence="2">The sequence shown here is derived from an EMBL/GenBank/DDBJ whole genome shotgun (WGS) entry which is preliminary data.</text>
</comment>